<keyword evidence="2" id="KW-1185">Reference proteome</keyword>
<proteinExistence type="predicted"/>
<evidence type="ECO:0000313" key="1">
    <source>
        <dbReference type="EMBL" id="TNJ38196.1"/>
    </source>
</evidence>
<dbReference type="AlphaFoldDB" id="A0A5C4S3Y4"/>
<organism evidence="1 2">
    <name type="scientific">Chlorobaculum thiosulfatiphilum</name>
    <name type="common">Chlorobium limicola f.sp. thiosulfatophilum</name>
    <dbReference type="NCBI Taxonomy" id="115852"/>
    <lineage>
        <taxon>Bacteria</taxon>
        <taxon>Pseudomonadati</taxon>
        <taxon>Chlorobiota</taxon>
        <taxon>Chlorobiia</taxon>
        <taxon>Chlorobiales</taxon>
        <taxon>Chlorobiaceae</taxon>
        <taxon>Chlorobaculum</taxon>
    </lineage>
</organism>
<dbReference type="OrthoDB" id="981968at2"/>
<accession>A0A5C4S3Y4</accession>
<name>A0A5C4S3Y4_CHLTI</name>
<evidence type="ECO:0000313" key="2">
    <source>
        <dbReference type="Proteomes" id="UP000308271"/>
    </source>
</evidence>
<sequence length="295" mass="33128">MIEASLRHIIPYDNVNADAWRQAMTATCESFASSGLCDPKFFVEMMCMEKGKTWSCISEALVYSLLKEKDFPSRLNLGSGPDFLVTDGEKRVWIEVICPEPSGLPEDWLNCDPGKNWSFPQQEILLRWTSAIKAKADKLDSYLSSNVVSPEDVFVIAVNGCRLRNGPFSSIMGISHHPVAAEVVFGFGAYQIHFDRKSLEVKEVDHSYRPSVRNQNDAVISTNTFWDERFDQISAIWALDINGHSVFGGSEPKYVVHNPKATNPLRHRFLKSDGEYVAIESAGQYTIQKIQGLQA</sequence>
<dbReference type="Proteomes" id="UP000308271">
    <property type="component" value="Unassembled WGS sequence"/>
</dbReference>
<reference evidence="1 2" key="1">
    <citation type="submission" date="2019-05" db="EMBL/GenBank/DDBJ databases">
        <title>Draft Whole-Genome sequence of the green sulfur bacterium Chlorobaculum thiosulfatiphilum DSM 249.</title>
        <authorList>
            <person name="Meyer T.E."/>
            <person name="Kyndt J.A."/>
        </authorList>
    </citation>
    <scope>NUCLEOTIDE SEQUENCE [LARGE SCALE GENOMIC DNA]</scope>
    <source>
        <strain evidence="1 2">DSM 249</strain>
    </source>
</reference>
<protein>
    <submittedName>
        <fullName evidence="1">Uncharacterized protein</fullName>
    </submittedName>
</protein>
<dbReference type="RefSeq" id="WP_139457533.1">
    <property type="nucleotide sequence ID" value="NZ_VDCH01000025.1"/>
</dbReference>
<gene>
    <name evidence="1" type="ORF">FGF66_10165</name>
</gene>
<comment type="caution">
    <text evidence="1">The sequence shown here is derived from an EMBL/GenBank/DDBJ whole genome shotgun (WGS) entry which is preliminary data.</text>
</comment>
<dbReference type="EMBL" id="VDCH01000025">
    <property type="protein sequence ID" value="TNJ38196.1"/>
    <property type="molecule type" value="Genomic_DNA"/>
</dbReference>